<protein>
    <submittedName>
        <fullName evidence="1">Uncharacterized protein</fullName>
    </submittedName>
</protein>
<dbReference type="Proteomes" id="UP000324222">
    <property type="component" value="Unassembled WGS sequence"/>
</dbReference>
<evidence type="ECO:0000313" key="2">
    <source>
        <dbReference type="Proteomes" id="UP000324222"/>
    </source>
</evidence>
<sequence length="69" mass="7741">MLCVGCVLDYARDCLSHKLSSPRNSWYALLRRVMYLTRHHQDPGTPGGEEAVEAVRRSADPNLALLSDK</sequence>
<dbReference type="EMBL" id="VSRR010120412">
    <property type="protein sequence ID" value="MPC99893.1"/>
    <property type="molecule type" value="Genomic_DNA"/>
</dbReference>
<proteinExistence type="predicted"/>
<organism evidence="1 2">
    <name type="scientific">Portunus trituberculatus</name>
    <name type="common">Swimming crab</name>
    <name type="synonym">Neptunus trituberculatus</name>
    <dbReference type="NCBI Taxonomy" id="210409"/>
    <lineage>
        <taxon>Eukaryota</taxon>
        <taxon>Metazoa</taxon>
        <taxon>Ecdysozoa</taxon>
        <taxon>Arthropoda</taxon>
        <taxon>Crustacea</taxon>
        <taxon>Multicrustacea</taxon>
        <taxon>Malacostraca</taxon>
        <taxon>Eumalacostraca</taxon>
        <taxon>Eucarida</taxon>
        <taxon>Decapoda</taxon>
        <taxon>Pleocyemata</taxon>
        <taxon>Brachyura</taxon>
        <taxon>Eubrachyura</taxon>
        <taxon>Portunoidea</taxon>
        <taxon>Portunidae</taxon>
        <taxon>Portuninae</taxon>
        <taxon>Portunus</taxon>
    </lineage>
</organism>
<accession>A0A5B7JZW4</accession>
<name>A0A5B7JZW4_PORTR</name>
<keyword evidence="2" id="KW-1185">Reference proteome</keyword>
<comment type="caution">
    <text evidence="1">The sequence shown here is derived from an EMBL/GenBank/DDBJ whole genome shotgun (WGS) entry which is preliminary data.</text>
</comment>
<dbReference type="AlphaFoldDB" id="A0A5B7JZW4"/>
<reference evidence="1 2" key="1">
    <citation type="submission" date="2019-05" db="EMBL/GenBank/DDBJ databases">
        <title>Another draft genome of Portunus trituberculatus and its Hox gene families provides insights of decapod evolution.</title>
        <authorList>
            <person name="Jeong J.-H."/>
            <person name="Song I."/>
            <person name="Kim S."/>
            <person name="Choi T."/>
            <person name="Kim D."/>
            <person name="Ryu S."/>
            <person name="Kim W."/>
        </authorList>
    </citation>
    <scope>NUCLEOTIDE SEQUENCE [LARGE SCALE GENOMIC DNA]</scope>
    <source>
        <tissue evidence="1">Muscle</tissue>
    </source>
</reference>
<gene>
    <name evidence="1" type="ORF">E2C01_095338</name>
</gene>
<evidence type="ECO:0000313" key="1">
    <source>
        <dbReference type="EMBL" id="MPC99893.1"/>
    </source>
</evidence>